<dbReference type="Gene3D" id="2.30.130.40">
    <property type="entry name" value="LON domain-like"/>
    <property type="match status" value="1"/>
</dbReference>
<reference evidence="2" key="2">
    <citation type="submission" date="2020-09" db="EMBL/GenBank/DDBJ databases">
        <authorList>
            <person name="Sun Q."/>
            <person name="Zhou Y."/>
        </authorList>
    </citation>
    <scope>NUCLEOTIDE SEQUENCE</scope>
    <source>
        <strain evidence="2">CGMCC 1.12921</strain>
    </source>
</reference>
<organism evidence="2 3">
    <name type="scientific">Aquisalinus flavus</name>
    <dbReference type="NCBI Taxonomy" id="1526572"/>
    <lineage>
        <taxon>Bacteria</taxon>
        <taxon>Pseudomonadati</taxon>
        <taxon>Pseudomonadota</taxon>
        <taxon>Alphaproteobacteria</taxon>
        <taxon>Parvularculales</taxon>
        <taxon>Parvularculaceae</taxon>
        <taxon>Aquisalinus</taxon>
    </lineage>
</organism>
<dbReference type="PANTHER" id="PTHR46732">
    <property type="entry name" value="ATP-DEPENDENT PROTEASE LA (LON) DOMAIN PROTEIN"/>
    <property type="match status" value="1"/>
</dbReference>
<dbReference type="SUPFAM" id="SSF88697">
    <property type="entry name" value="PUA domain-like"/>
    <property type="match status" value="1"/>
</dbReference>
<evidence type="ECO:0000259" key="1">
    <source>
        <dbReference type="PROSITE" id="PS51787"/>
    </source>
</evidence>
<evidence type="ECO:0000313" key="2">
    <source>
        <dbReference type="EMBL" id="GGD14954.1"/>
    </source>
</evidence>
<dbReference type="InterPro" id="IPR003111">
    <property type="entry name" value="Lon_prtase_N"/>
</dbReference>
<dbReference type="Proteomes" id="UP000613582">
    <property type="component" value="Unassembled WGS sequence"/>
</dbReference>
<keyword evidence="2" id="KW-0645">Protease</keyword>
<proteinExistence type="predicted"/>
<evidence type="ECO:0000313" key="3">
    <source>
        <dbReference type="Proteomes" id="UP000613582"/>
    </source>
</evidence>
<feature type="domain" description="Lon N-terminal" evidence="1">
    <location>
        <begin position="17"/>
        <end position="209"/>
    </location>
</feature>
<dbReference type="AlphaFoldDB" id="A0A8J2V3P1"/>
<dbReference type="InterPro" id="IPR015947">
    <property type="entry name" value="PUA-like_sf"/>
</dbReference>
<sequence length="227" mass="25342">MSKFPHQAEDIILPERLPVFPLRNALLLPGGKLPLNIFEPRYLAMTDHALGAGRLIGMVRPKSDEGLHQDLYRVGCAGRITSFMETEDGRYLITLSGLSRFVNREEIMDGTPYRMMEVDWSGFPNDPYSQNEEELPPVREKLLGVLSRYLSESGMKADWESIVSAPSQTIVNSVAMSCPFSPDEKQAILEAATCEARTETLVTLMEMALAEGTTDMSDIDDKPSRLQ</sequence>
<dbReference type="InterPro" id="IPR046336">
    <property type="entry name" value="Lon_prtase_N_sf"/>
</dbReference>
<keyword evidence="2" id="KW-0378">Hydrolase</keyword>
<dbReference type="Pfam" id="PF02190">
    <property type="entry name" value="LON_substr_bdg"/>
    <property type="match status" value="1"/>
</dbReference>
<dbReference type="PANTHER" id="PTHR46732:SF8">
    <property type="entry name" value="ATP-DEPENDENT PROTEASE LA (LON) DOMAIN PROTEIN"/>
    <property type="match status" value="1"/>
</dbReference>
<dbReference type="GO" id="GO:0006508">
    <property type="term" value="P:proteolysis"/>
    <property type="evidence" value="ECO:0007669"/>
    <property type="project" value="UniProtKB-KW"/>
</dbReference>
<dbReference type="EMBL" id="BMGH01000001">
    <property type="protein sequence ID" value="GGD14954.1"/>
    <property type="molecule type" value="Genomic_DNA"/>
</dbReference>
<accession>A0A8J2V3P1</accession>
<protein>
    <submittedName>
        <fullName evidence="2">ATP-dependent protease</fullName>
    </submittedName>
</protein>
<dbReference type="SMART" id="SM00464">
    <property type="entry name" value="LON"/>
    <property type="match status" value="1"/>
</dbReference>
<gene>
    <name evidence="2" type="ORF">GCM10011342_24690</name>
</gene>
<keyword evidence="3" id="KW-1185">Reference proteome</keyword>
<dbReference type="RefSeq" id="WP_188158123.1">
    <property type="nucleotide sequence ID" value="NZ_BMGH01000001.1"/>
</dbReference>
<dbReference type="PROSITE" id="PS51787">
    <property type="entry name" value="LON_N"/>
    <property type="match status" value="1"/>
</dbReference>
<dbReference type="GO" id="GO:0008233">
    <property type="term" value="F:peptidase activity"/>
    <property type="evidence" value="ECO:0007669"/>
    <property type="project" value="UniProtKB-KW"/>
</dbReference>
<comment type="caution">
    <text evidence="2">The sequence shown here is derived from an EMBL/GenBank/DDBJ whole genome shotgun (WGS) entry which is preliminary data.</text>
</comment>
<name>A0A8J2V3P1_9PROT</name>
<reference evidence="2" key="1">
    <citation type="journal article" date="2014" name="Int. J. Syst. Evol. Microbiol.">
        <title>Complete genome sequence of Corynebacterium casei LMG S-19264T (=DSM 44701T), isolated from a smear-ripened cheese.</title>
        <authorList>
            <consortium name="US DOE Joint Genome Institute (JGI-PGF)"/>
            <person name="Walter F."/>
            <person name="Albersmeier A."/>
            <person name="Kalinowski J."/>
            <person name="Ruckert C."/>
        </authorList>
    </citation>
    <scope>NUCLEOTIDE SEQUENCE</scope>
    <source>
        <strain evidence="2">CGMCC 1.12921</strain>
    </source>
</reference>